<dbReference type="VEuPathDB" id="FungiDB:UREG_07074"/>
<sequence>MTQGSDLFSIAPSEISFPLPKAVNTTLHIHLTFFATTATVFLTTTSTGESQGTTRPMGSLVYAIPDRFDPKNTMTTALYTSPGTIDHARRTAQALARRMNIPVFVGCSIDLSGQVVEEEAEGLAKIVDTIMRRWELFKGEKEEQG</sequence>
<accession>C4JY23</accession>
<dbReference type="HOGENOM" id="CLU_108992_0_0_1"/>
<organism evidence="1 2">
    <name type="scientific">Uncinocarpus reesii (strain UAMH 1704)</name>
    <dbReference type="NCBI Taxonomy" id="336963"/>
    <lineage>
        <taxon>Eukaryota</taxon>
        <taxon>Fungi</taxon>
        <taxon>Dikarya</taxon>
        <taxon>Ascomycota</taxon>
        <taxon>Pezizomycotina</taxon>
        <taxon>Eurotiomycetes</taxon>
        <taxon>Eurotiomycetidae</taxon>
        <taxon>Onygenales</taxon>
        <taxon>Onygenaceae</taxon>
        <taxon>Uncinocarpus</taxon>
    </lineage>
</organism>
<dbReference type="InParanoid" id="C4JY23"/>
<dbReference type="InterPro" id="IPR032157">
    <property type="entry name" value="PAC4"/>
</dbReference>
<dbReference type="KEGG" id="ure:UREG_07074"/>
<dbReference type="GeneID" id="8444600"/>
<protein>
    <recommendedName>
        <fullName evidence="3">Proteasome assembly chaperone 3</fullName>
    </recommendedName>
</protein>
<name>C4JY23_UNCRE</name>
<dbReference type="GO" id="GO:0043248">
    <property type="term" value="P:proteasome assembly"/>
    <property type="evidence" value="ECO:0007669"/>
    <property type="project" value="InterPro"/>
</dbReference>
<dbReference type="eggNOG" id="ENOG502SAIH">
    <property type="taxonomic scope" value="Eukaryota"/>
</dbReference>
<evidence type="ECO:0000313" key="2">
    <source>
        <dbReference type="Proteomes" id="UP000002058"/>
    </source>
</evidence>
<evidence type="ECO:0000313" key="1">
    <source>
        <dbReference type="EMBL" id="EEP82209.1"/>
    </source>
</evidence>
<proteinExistence type="predicted"/>
<dbReference type="OrthoDB" id="5407417at2759"/>
<dbReference type="EMBL" id="CH476619">
    <property type="protein sequence ID" value="EEP82209.1"/>
    <property type="molecule type" value="Genomic_DNA"/>
</dbReference>
<dbReference type="Proteomes" id="UP000002058">
    <property type="component" value="Unassembled WGS sequence"/>
</dbReference>
<reference evidence="2" key="1">
    <citation type="journal article" date="2009" name="Genome Res.">
        <title>Comparative genomic analyses of the human fungal pathogens Coccidioides and their relatives.</title>
        <authorList>
            <person name="Sharpton T.J."/>
            <person name="Stajich J.E."/>
            <person name="Rounsley S.D."/>
            <person name="Gardner M.J."/>
            <person name="Wortman J.R."/>
            <person name="Jordar V.S."/>
            <person name="Maiti R."/>
            <person name="Kodira C.D."/>
            <person name="Neafsey D.E."/>
            <person name="Zeng Q."/>
            <person name="Hung C.-Y."/>
            <person name="McMahan C."/>
            <person name="Muszewska A."/>
            <person name="Grynberg M."/>
            <person name="Mandel M.A."/>
            <person name="Kellner E.M."/>
            <person name="Barker B.M."/>
            <person name="Galgiani J.N."/>
            <person name="Orbach M.J."/>
            <person name="Kirkland T.N."/>
            <person name="Cole G.T."/>
            <person name="Henn M.R."/>
            <person name="Birren B.W."/>
            <person name="Taylor J.W."/>
        </authorList>
    </citation>
    <scope>NUCLEOTIDE SEQUENCE [LARGE SCALE GENOMIC DNA]</scope>
    <source>
        <strain evidence="2">UAMH 1704</strain>
    </source>
</reference>
<dbReference type="Pfam" id="PF16093">
    <property type="entry name" value="PAC4"/>
    <property type="match status" value="1"/>
</dbReference>
<dbReference type="Gene3D" id="3.30.230.100">
    <property type="match status" value="1"/>
</dbReference>
<keyword evidence="2" id="KW-1185">Reference proteome</keyword>
<gene>
    <name evidence="1" type="ORF">UREG_07074</name>
</gene>
<evidence type="ECO:0008006" key="3">
    <source>
        <dbReference type="Google" id="ProtNLM"/>
    </source>
</evidence>
<dbReference type="AlphaFoldDB" id="C4JY23"/>
<dbReference type="RefSeq" id="XP_002582301.1">
    <property type="nucleotide sequence ID" value="XM_002582255.1"/>
</dbReference>
<dbReference type="OMA" id="VYVGCSI"/>